<dbReference type="GO" id="GO:0015851">
    <property type="term" value="P:nucleobase transport"/>
    <property type="evidence" value="ECO:0007669"/>
    <property type="project" value="UniProtKB-ARBA"/>
</dbReference>
<gene>
    <name evidence="10" type="ORF">AJ78_06479</name>
</gene>
<feature type="transmembrane region" description="Helical" evidence="9">
    <location>
        <begin position="147"/>
        <end position="172"/>
    </location>
</feature>
<evidence type="ECO:0000313" key="10">
    <source>
        <dbReference type="EMBL" id="OJD13006.1"/>
    </source>
</evidence>
<comment type="caution">
    <text evidence="10">The sequence shown here is derived from an EMBL/GenBank/DDBJ whole genome shotgun (WGS) entry which is preliminary data.</text>
</comment>
<evidence type="ECO:0000256" key="9">
    <source>
        <dbReference type="SAM" id="Phobius"/>
    </source>
</evidence>
<dbReference type="PIRSF" id="PIRSF002744">
    <property type="entry name" value="Pur-cyt_permease"/>
    <property type="match status" value="1"/>
</dbReference>
<proteinExistence type="inferred from homology"/>
<organism evidence="10 11">
    <name type="scientific">Emergomyces pasteurianus Ep9510</name>
    <dbReference type="NCBI Taxonomy" id="1447872"/>
    <lineage>
        <taxon>Eukaryota</taxon>
        <taxon>Fungi</taxon>
        <taxon>Dikarya</taxon>
        <taxon>Ascomycota</taxon>
        <taxon>Pezizomycotina</taxon>
        <taxon>Eurotiomycetes</taxon>
        <taxon>Eurotiomycetidae</taxon>
        <taxon>Onygenales</taxon>
        <taxon>Ajellomycetaceae</taxon>
        <taxon>Emergomyces</taxon>
    </lineage>
</organism>
<feature type="transmembrane region" description="Helical" evidence="9">
    <location>
        <begin position="323"/>
        <end position="348"/>
    </location>
</feature>
<evidence type="ECO:0000256" key="4">
    <source>
        <dbReference type="ARBA" id="ARBA00022553"/>
    </source>
</evidence>
<keyword evidence="6 9" id="KW-1133">Transmembrane helix</keyword>
<evidence type="ECO:0000256" key="3">
    <source>
        <dbReference type="ARBA" id="ARBA00022448"/>
    </source>
</evidence>
<feature type="transmembrane region" description="Helical" evidence="9">
    <location>
        <begin position="375"/>
        <end position="396"/>
    </location>
</feature>
<dbReference type="PANTHER" id="PTHR31806:SF1">
    <property type="entry name" value="PURINE-CYTOSINE PERMEASE FCY2-RELATED"/>
    <property type="match status" value="1"/>
</dbReference>
<dbReference type="Proteomes" id="UP000182235">
    <property type="component" value="Unassembled WGS sequence"/>
</dbReference>
<evidence type="ECO:0000256" key="1">
    <source>
        <dbReference type="ARBA" id="ARBA00004141"/>
    </source>
</evidence>
<protein>
    <recommendedName>
        <fullName evidence="12">Purine-cytosine permease</fullName>
    </recommendedName>
</protein>
<feature type="transmembrane region" description="Helical" evidence="9">
    <location>
        <begin position="74"/>
        <end position="97"/>
    </location>
</feature>
<sequence length="510" mass="55722">MGDEIFADIEVGSTRKYPTESAEQKYGPDEDVKIDQGFVDKLQHFAGKYGVEQRGIEPVLVNERTGTTVLRVGTLWFACNIALSSFAIGILAVPAFGLGFLDGFLVIFFFNVLGILPVCFFSTLGARLGLRQMVLSRFYFGYYGVKLAALLNSLACLGWSAVNVIVGAQLIHAVNDDFPGWAAIIMIGSAAFIVSLFGYKVVHIFESYCWIPTFIVFMIVLGMFAHSGDFEILPLKSGSLETAPVLSFASAVFGYATAWATISADYCVYQPVTVSRKKIFFTVFCGLFPALIFTQSLGLAIATAVANNPAYATAYNDNHIGGLLAHILFPSLGSFGKVCLVVLALSIIGNNCPNMYSLGFCLQILHSQTQRIPRYLWSFAGSLVYIGVAIPGYSHFENMLESFMLIIGYWAAIYEGISLGEHIVFRRGTSGYNVADYDTPSKLPPSFAAVGAFSCGVVGVAIGMSQRWFIGPIAKIIDRAGADMGFELAFGFTFASYIIFRSIERRYFKR</sequence>
<feature type="transmembrane region" description="Helical" evidence="9">
    <location>
        <begin position="484"/>
        <end position="500"/>
    </location>
</feature>
<dbReference type="Gene3D" id="1.10.4160.10">
    <property type="entry name" value="Hydantoin permease"/>
    <property type="match status" value="1"/>
</dbReference>
<evidence type="ECO:0000256" key="7">
    <source>
        <dbReference type="ARBA" id="ARBA00023136"/>
    </source>
</evidence>
<dbReference type="GO" id="GO:0022857">
    <property type="term" value="F:transmembrane transporter activity"/>
    <property type="evidence" value="ECO:0007669"/>
    <property type="project" value="InterPro"/>
</dbReference>
<feature type="transmembrane region" description="Helical" evidence="9">
    <location>
        <begin position="279"/>
        <end position="303"/>
    </location>
</feature>
<evidence type="ECO:0000256" key="6">
    <source>
        <dbReference type="ARBA" id="ARBA00022989"/>
    </source>
</evidence>
<dbReference type="STRING" id="1447872.A0A1J9PAC0"/>
<feature type="transmembrane region" description="Helical" evidence="9">
    <location>
        <begin position="446"/>
        <end position="464"/>
    </location>
</feature>
<keyword evidence="4" id="KW-0597">Phosphoprotein</keyword>
<accession>A0A1J9PAC0</accession>
<comment type="subcellular location">
    <subcellularLocation>
        <location evidence="1">Membrane</location>
        <topology evidence="1">Multi-pass membrane protein</topology>
    </subcellularLocation>
</comment>
<evidence type="ECO:0000256" key="5">
    <source>
        <dbReference type="ARBA" id="ARBA00022692"/>
    </source>
</evidence>
<feature type="transmembrane region" description="Helical" evidence="9">
    <location>
        <begin position="208"/>
        <end position="225"/>
    </location>
</feature>
<dbReference type="EMBL" id="LGRN01000343">
    <property type="protein sequence ID" value="OJD13006.1"/>
    <property type="molecule type" value="Genomic_DNA"/>
</dbReference>
<feature type="transmembrane region" description="Helical" evidence="9">
    <location>
        <begin position="178"/>
        <end position="199"/>
    </location>
</feature>
<evidence type="ECO:0000313" key="11">
    <source>
        <dbReference type="Proteomes" id="UP000182235"/>
    </source>
</evidence>
<dbReference type="VEuPathDB" id="FungiDB:AJ78_06479"/>
<evidence type="ECO:0008006" key="12">
    <source>
        <dbReference type="Google" id="ProtNLM"/>
    </source>
</evidence>
<dbReference type="InterPro" id="IPR001248">
    <property type="entry name" value="Pur-cyt_permease"/>
</dbReference>
<keyword evidence="3 8" id="KW-0813">Transport</keyword>
<keyword evidence="7 8" id="KW-0472">Membrane</keyword>
<dbReference type="PANTHER" id="PTHR31806">
    <property type="entry name" value="PURINE-CYTOSINE PERMEASE FCY2-RELATED"/>
    <property type="match status" value="1"/>
</dbReference>
<comment type="similarity">
    <text evidence="2 8">Belongs to the purine-cytosine permease (2.A.39) family.</text>
</comment>
<dbReference type="GO" id="GO:0005886">
    <property type="term" value="C:plasma membrane"/>
    <property type="evidence" value="ECO:0007669"/>
    <property type="project" value="TreeGrafter"/>
</dbReference>
<dbReference type="InterPro" id="IPR026030">
    <property type="entry name" value="Pur-cyt_permease_Fcy2/21/22"/>
</dbReference>
<keyword evidence="11" id="KW-1185">Reference proteome</keyword>
<feature type="transmembrane region" description="Helical" evidence="9">
    <location>
        <begin position="103"/>
        <end position="126"/>
    </location>
</feature>
<dbReference type="AlphaFoldDB" id="A0A1J9PAC0"/>
<feature type="transmembrane region" description="Helical" evidence="9">
    <location>
        <begin position="245"/>
        <end position="267"/>
    </location>
</feature>
<dbReference type="CDD" id="cd11484">
    <property type="entry name" value="SLC-NCS1sbd_CobB-like"/>
    <property type="match status" value="1"/>
</dbReference>
<name>A0A1J9PAC0_9EURO</name>
<evidence type="ECO:0000256" key="8">
    <source>
        <dbReference type="PIRNR" id="PIRNR002744"/>
    </source>
</evidence>
<dbReference type="OrthoDB" id="2116389at2759"/>
<dbReference type="GO" id="GO:0000329">
    <property type="term" value="C:fungal-type vacuole membrane"/>
    <property type="evidence" value="ECO:0007669"/>
    <property type="project" value="TreeGrafter"/>
</dbReference>
<dbReference type="FunFam" id="1.10.4160.10:FF:000002">
    <property type="entry name" value="Purine-cytosine permease fcyB"/>
    <property type="match status" value="1"/>
</dbReference>
<keyword evidence="5 9" id="KW-0812">Transmembrane</keyword>
<reference evidence="10 11" key="1">
    <citation type="submission" date="2015-07" db="EMBL/GenBank/DDBJ databases">
        <title>Emmonsia species relationships and genome sequence.</title>
        <authorList>
            <consortium name="The Broad Institute Genomics Platform"/>
            <person name="Cuomo C.A."/>
            <person name="Munoz J.F."/>
            <person name="Imamovic A."/>
            <person name="Priest M.E."/>
            <person name="Young S."/>
            <person name="Clay O.K."/>
            <person name="McEwen J.G."/>
        </authorList>
    </citation>
    <scope>NUCLEOTIDE SEQUENCE [LARGE SCALE GENOMIC DNA]</scope>
    <source>
        <strain evidence="10 11">UAMH 9510</strain>
    </source>
</reference>
<feature type="transmembrane region" description="Helical" evidence="9">
    <location>
        <begin position="402"/>
        <end position="425"/>
    </location>
</feature>
<dbReference type="Pfam" id="PF02133">
    <property type="entry name" value="Transp_cyt_pur"/>
    <property type="match status" value="1"/>
</dbReference>
<evidence type="ECO:0000256" key="2">
    <source>
        <dbReference type="ARBA" id="ARBA00008974"/>
    </source>
</evidence>